<dbReference type="PROSITE" id="PS50830">
    <property type="entry name" value="TNASE_3"/>
    <property type="match status" value="1"/>
</dbReference>
<dbReference type="InterPro" id="IPR016071">
    <property type="entry name" value="Staphylococal_nuclease_OB-fold"/>
</dbReference>
<accession>A0ABS1DHC9</accession>
<dbReference type="EMBL" id="NRRL01000043">
    <property type="protein sequence ID" value="MBK1669259.1"/>
    <property type="molecule type" value="Genomic_DNA"/>
</dbReference>
<evidence type="ECO:0000313" key="2">
    <source>
        <dbReference type="EMBL" id="MBK1669259.1"/>
    </source>
</evidence>
<reference evidence="2 3" key="1">
    <citation type="journal article" date="2020" name="Microorganisms">
        <title>Osmotic Adaptation and Compatible Solute Biosynthesis of Phototrophic Bacteria as Revealed from Genome Analyses.</title>
        <authorList>
            <person name="Imhoff J.F."/>
            <person name="Rahn T."/>
            <person name="Kunzel S."/>
            <person name="Keller A."/>
            <person name="Neulinger S.C."/>
        </authorList>
    </citation>
    <scope>NUCLEOTIDE SEQUENCE [LARGE SCALE GENOMIC DNA]</scope>
    <source>
        <strain evidence="2 3">DSM 9895</strain>
    </source>
</reference>
<keyword evidence="3" id="KW-1185">Reference proteome</keyword>
<dbReference type="InterPro" id="IPR035437">
    <property type="entry name" value="SNase_OB-fold_sf"/>
</dbReference>
<organism evidence="2 3">
    <name type="scientific">Rhodovibrio sodomensis</name>
    <dbReference type="NCBI Taxonomy" id="1088"/>
    <lineage>
        <taxon>Bacteria</taxon>
        <taxon>Pseudomonadati</taxon>
        <taxon>Pseudomonadota</taxon>
        <taxon>Alphaproteobacteria</taxon>
        <taxon>Rhodospirillales</taxon>
        <taxon>Rhodovibrionaceae</taxon>
        <taxon>Rhodovibrio</taxon>
    </lineage>
</organism>
<evidence type="ECO:0000313" key="3">
    <source>
        <dbReference type="Proteomes" id="UP001296873"/>
    </source>
</evidence>
<evidence type="ECO:0000259" key="1">
    <source>
        <dbReference type="PROSITE" id="PS50830"/>
    </source>
</evidence>
<dbReference type="PANTHER" id="PTHR12302">
    <property type="entry name" value="EBNA2 BINDING PROTEIN P100"/>
    <property type="match status" value="1"/>
</dbReference>
<dbReference type="Pfam" id="PF00565">
    <property type="entry name" value="SNase"/>
    <property type="match status" value="1"/>
</dbReference>
<proteinExistence type="predicted"/>
<dbReference type="Proteomes" id="UP001296873">
    <property type="component" value="Unassembled WGS sequence"/>
</dbReference>
<comment type="caution">
    <text evidence="2">The sequence shown here is derived from an EMBL/GenBank/DDBJ whole genome shotgun (WGS) entry which is preliminary data.</text>
</comment>
<sequence>MDERVPATGSNLVGNARVIDGDTLAIEGKRVRLHGIDAPESDQTCLDGGRRWPCGRRSTRALRDRVAGDTVRCVGDEEDRYGRLIAVCYADGTNLNAWMVEQGWAVAYRRYSTEFVGEERKAESAGAGVWRGRFVMPWEWRRGERTGG</sequence>
<gene>
    <name evidence="2" type="ORF">CKO28_14575</name>
</gene>
<protein>
    <submittedName>
        <fullName evidence="2">Succinoglycan biosynthesis protein</fullName>
    </submittedName>
</protein>
<name>A0ABS1DHC9_9PROT</name>
<dbReference type="Gene3D" id="2.40.50.90">
    <property type="match status" value="1"/>
</dbReference>
<dbReference type="PANTHER" id="PTHR12302:SF26">
    <property type="entry name" value="BLR1266 PROTEIN"/>
    <property type="match status" value="1"/>
</dbReference>
<dbReference type="SMART" id="SM00318">
    <property type="entry name" value="SNc"/>
    <property type="match status" value="1"/>
</dbReference>
<feature type="domain" description="TNase-like" evidence="1">
    <location>
        <begin position="17"/>
        <end position="132"/>
    </location>
</feature>
<dbReference type="SUPFAM" id="SSF50199">
    <property type="entry name" value="Staphylococcal nuclease"/>
    <property type="match status" value="1"/>
</dbReference>